<evidence type="ECO:0000256" key="1">
    <source>
        <dbReference type="ARBA" id="ARBA00023002"/>
    </source>
</evidence>
<sequence>MEISDVHDHHYRAAIIGAGQAGLAAAHELRRRGLLPGTDFIILDANDGPGGAWRHRWDSLTLGKAHGIADLPGLPMQRPDPVTPAATLVAEYYRSYEDHLDLAVLRPAPVSRVEAVDPADPDSPLRITVRGTHELTADIVLNATGTWDNPYIPHVPGIENFTGRQLHTKNYRRKEDFAGLRTLVVGGGLSAVQFLLELAPVTETIWATRRPPNFTGREFDAGWGLAVEKAVRELTHTGQRPASVVRTTGIPQWPAYLDGVRDGTLVSRGMFDRVTESGVVFGAADHARAEGLGPSRSGGLQVPESWDPLPAGTALDVDVIFWNTGFRPALRHLAPLKLREPGGGVLMVDEVTPARDGRVLLVGYGSTASTVGATRAGRLAGRRAARHLEQKVVSAA</sequence>
<dbReference type="EMBL" id="CP046453">
    <property type="protein sequence ID" value="QGU05643.1"/>
    <property type="molecule type" value="Genomic_DNA"/>
</dbReference>
<dbReference type="Proteomes" id="UP000425178">
    <property type="component" value="Chromosome"/>
</dbReference>
<proteinExistence type="predicted"/>
<dbReference type="PRINTS" id="PR00370">
    <property type="entry name" value="FMOXYGENASE"/>
</dbReference>
<dbReference type="EC" id="1.-.-.-" evidence="2"/>
<dbReference type="SUPFAM" id="SSF51905">
    <property type="entry name" value="FAD/NAD(P)-binding domain"/>
    <property type="match status" value="1"/>
</dbReference>
<reference evidence="2 3" key="1">
    <citation type="journal article" date="2021" name="Int. J. Syst. Evol. Microbiol.">
        <title>Classification of three corynebacterial strains isolated from a small paddock in North Rhine-Westphalia: proposal of &lt;i&gt;Corynebacterium kalinowskii&lt;/i&gt; sp. nov., &lt;i&gt;Corynebacterium comes&lt;/i&gt; sp. nov. and &lt;i&gt;Corynebacterium occultum&lt;/i&gt; sp. nov.</title>
        <authorList>
            <person name="Schaffert L."/>
            <person name="Ruwe M."/>
            <person name="Milse J."/>
            <person name="Hanuschka K."/>
            <person name="Ortseifen V."/>
            <person name="Droste J."/>
            <person name="Brandt D."/>
            <person name="Schl L."/>
            <person name="Kutter Y."/>
            <person name="Vinke S."/>
            <person name="Vieh P."/>
            <person name="Jacob L."/>
            <person name="L N.C."/>
            <person name="Schulte-Berndt E."/>
            <person name="Hain C."/>
            <person name="Linder M."/>
            <person name="Schmidt P."/>
            <person name="Wollenschl L."/>
            <person name="Luttermann T."/>
            <person name="Thieme E."/>
            <person name="Hassa J."/>
            <person name="Haak M."/>
            <person name="Wittchen M."/>
            <person name="Mentz A."/>
            <person name="Persicke M."/>
            <person name="Busche T."/>
            <person name="R C."/>
        </authorList>
    </citation>
    <scope>NUCLEOTIDE SEQUENCE [LARGE SCALE GENOMIC DNA]</scope>
    <source>
        <strain evidence="2 3">2019</strain>
    </source>
</reference>
<evidence type="ECO:0000313" key="3">
    <source>
        <dbReference type="Proteomes" id="UP000425178"/>
    </source>
</evidence>
<dbReference type="PANTHER" id="PTHR43539">
    <property type="entry name" value="FLAVIN-BINDING MONOOXYGENASE-LIKE PROTEIN (AFU_ORTHOLOGUE AFUA_4G09220)"/>
    <property type="match status" value="1"/>
</dbReference>
<dbReference type="InterPro" id="IPR036188">
    <property type="entry name" value="FAD/NAD-bd_sf"/>
</dbReference>
<keyword evidence="3" id="KW-1185">Reference proteome</keyword>
<dbReference type="InterPro" id="IPR050982">
    <property type="entry name" value="Auxin_biosynth/cation_transpt"/>
</dbReference>
<dbReference type="InterPro" id="IPR000960">
    <property type="entry name" value="Flavin_mOase"/>
</dbReference>
<protein>
    <submittedName>
        <fullName evidence="2">Oxidoreductase CzcO</fullName>
        <ecNumber evidence="2">1.-.-.-</ecNumber>
    </submittedName>
</protein>
<keyword evidence="1 2" id="KW-0560">Oxidoreductase</keyword>
<dbReference type="GO" id="GO:0004497">
    <property type="term" value="F:monooxygenase activity"/>
    <property type="evidence" value="ECO:0007669"/>
    <property type="project" value="TreeGrafter"/>
</dbReference>
<dbReference type="GO" id="GO:0050660">
    <property type="term" value="F:flavin adenine dinucleotide binding"/>
    <property type="evidence" value="ECO:0007669"/>
    <property type="project" value="InterPro"/>
</dbReference>
<dbReference type="GO" id="GO:0050661">
    <property type="term" value="F:NADP binding"/>
    <property type="evidence" value="ECO:0007669"/>
    <property type="project" value="InterPro"/>
</dbReference>
<dbReference type="Gene3D" id="3.50.50.60">
    <property type="entry name" value="FAD/NAD(P)-binding domain"/>
    <property type="match status" value="1"/>
</dbReference>
<evidence type="ECO:0000313" key="2">
    <source>
        <dbReference type="EMBL" id="QGU05643.1"/>
    </source>
</evidence>
<organism evidence="2 3">
    <name type="scientific">Corynebacterium comes</name>
    <dbReference type="NCBI Taxonomy" id="2675218"/>
    <lineage>
        <taxon>Bacteria</taxon>
        <taxon>Bacillati</taxon>
        <taxon>Actinomycetota</taxon>
        <taxon>Actinomycetes</taxon>
        <taxon>Mycobacteriales</taxon>
        <taxon>Corynebacteriaceae</taxon>
        <taxon>Corynebacterium</taxon>
    </lineage>
</organism>
<dbReference type="Pfam" id="PF13738">
    <property type="entry name" value="Pyr_redox_3"/>
    <property type="match status" value="1"/>
</dbReference>
<dbReference type="AlphaFoldDB" id="A0A6B8VNM4"/>
<dbReference type="PANTHER" id="PTHR43539:SF78">
    <property type="entry name" value="FLAVIN-CONTAINING MONOOXYGENASE"/>
    <property type="match status" value="1"/>
</dbReference>
<name>A0A6B8VNM4_9CORY</name>
<dbReference type="RefSeq" id="WP_156229066.1">
    <property type="nucleotide sequence ID" value="NZ_CP046453.1"/>
</dbReference>
<gene>
    <name evidence="2" type="primary">czcO2</name>
    <name evidence="2" type="ORF">CETAM_12055</name>
</gene>
<accession>A0A6B8VNM4</accession>
<dbReference type="KEGG" id="ccoe:CETAM_12055"/>